<keyword evidence="8" id="KW-1185">Reference proteome</keyword>
<keyword evidence="4" id="KW-0175">Coiled coil</keyword>
<dbReference type="GO" id="GO:0006302">
    <property type="term" value="P:double-strand break repair"/>
    <property type="evidence" value="ECO:0007669"/>
    <property type="project" value="InterPro"/>
</dbReference>
<feature type="coiled-coil region" evidence="4">
    <location>
        <begin position="598"/>
        <end position="651"/>
    </location>
</feature>
<dbReference type="PANTHER" id="PTHR32114:SF2">
    <property type="entry name" value="ABC TRANSPORTER ABCH.3"/>
    <property type="match status" value="1"/>
</dbReference>
<accession>A0A931CV28</accession>
<dbReference type="GO" id="GO:0016887">
    <property type="term" value="F:ATP hydrolysis activity"/>
    <property type="evidence" value="ECO:0007669"/>
    <property type="project" value="InterPro"/>
</dbReference>
<gene>
    <name evidence="7" type="ORF">IV500_19165</name>
</gene>
<dbReference type="InterPro" id="IPR038729">
    <property type="entry name" value="Rad50/SbcC_AAA"/>
</dbReference>
<dbReference type="EMBL" id="JADNYM010000031">
    <property type="protein sequence ID" value="MBG0741489.1"/>
    <property type="molecule type" value="Genomic_DNA"/>
</dbReference>
<reference evidence="7 8" key="1">
    <citation type="submission" date="2020-11" db="EMBL/GenBank/DDBJ databases">
        <title>Arthrobacter antarcticus sp. nov., isolated from Antarctic Soil.</title>
        <authorList>
            <person name="Li J."/>
        </authorList>
    </citation>
    <scope>NUCLEOTIDE SEQUENCE [LARGE SCALE GENOMIC DNA]</scope>
    <source>
        <strain evidence="7 8">Z1-20</strain>
    </source>
</reference>
<evidence type="ECO:0000256" key="2">
    <source>
        <dbReference type="ARBA" id="ARBA00011322"/>
    </source>
</evidence>
<comment type="subunit">
    <text evidence="2">Heterodimer of SbcC and SbcD.</text>
</comment>
<proteinExistence type="inferred from homology"/>
<feature type="region of interest" description="Disordered" evidence="5">
    <location>
        <begin position="101"/>
        <end position="130"/>
    </location>
</feature>
<feature type="region of interest" description="Disordered" evidence="5">
    <location>
        <begin position="391"/>
        <end position="415"/>
    </location>
</feature>
<evidence type="ECO:0000256" key="4">
    <source>
        <dbReference type="SAM" id="Coils"/>
    </source>
</evidence>
<evidence type="ECO:0000256" key="5">
    <source>
        <dbReference type="SAM" id="MobiDB-lite"/>
    </source>
</evidence>
<feature type="compositionally biased region" description="Basic and acidic residues" evidence="5">
    <location>
        <begin position="116"/>
        <end position="130"/>
    </location>
</feature>
<dbReference type="Gene3D" id="3.40.50.300">
    <property type="entry name" value="P-loop containing nucleotide triphosphate hydrolases"/>
    <property type="match status" value="2"/>
</dbReference>
<sequence>MRIHKLEIQAFGPFAGRQAIDFDALGEQGLFLLNGATGAGKTSILDAICYALYGSVPGSRQSGKRLRSDHADQGTEPQVVCEFSARGRRLEVLRSPAWERPAKRGKGTTLQQAKTQLRERENGEWVEKSTRNDEAGAEIVALLGMDKDQFTKVVLLAQGDFAAFLRSKAEERQELLQKLFGTQLYKRVERQLAADAATAKSALTEKEQELLRLEALAQSQAAGIIDLTGGSADSRELSASGASGAGGHAVVGEAAGGLLFARLLEMIGTAHAAAESAALISRSDEQAAADALLQADRLRDRHGRLRQAETERTRLAAAAPDYALWQGKVLAHREAEVLAGQLAAMDRAASLLGDADESAGRELAQLEADASACALAGLDVVPGPIALSGSVTDGADADGSGPDGAGADGSGPDGSALAAAQKRLERQIIVVEESLPDEERLVAQQAELLAAEAGAHEATAAAAEHARISAGASVRHNQLREGLANLLESARAAAEHQRAVDSGTEVLATIRAHQGAAALATACEQEYQKAQLVFLQAKEHWLEQRDRRLELAAGELAAKLEAGQPCLVCGSAEHPHPSELSATGQQRVEEEKLAKAGSDRAETAAVTAARKLAQARQEAAVLAAKGGTLDVAETEEKVAAARGALAEAAAAAAVLLRHEQELELLGVRIKEEDVLAASAREKAAGLVASKTAGAENVQRLDSRLAASRGGFASLADRLTELRRAALLLSRAVTAVQARNTAAKAAADAREALELALPTTRFMDVPSVRVALLTSADATVLRELIRGHDEDLVRCAASFAAADIQAAAAEAERGLTIPDDERLEQLGVDARAATDAVHEAALRRELAATALAAVRTAAQKHAALDASVRPLRDHAIRVAGIADAVRGLGENAYKMPLNSFVLAARLEQVAVAASERLLTMSDGRYTLSYSDALAGGNQKSGLGLQAVDEWTGQRRDTATLSGGESFMASLALALGLADVVQQEAGGVDIETLFVDEGFGSLDEQSLEQVMDALEGLRSGGRVVGLVSHVAEMKLRIPSQLHVHKGRTGSTLSVTETAGQ</sequence>
<comment type="caution">
    <text evidence="7">The sequence shown here is derived from an EMBL/GenBank/DDBJ whole genome shotgun (WGS) entry which is preliminary data.</text>
</comment>
<feature type="domain" description="Rad50/SbcC-type AAA" evidence="6">
    <location>
        <begin position="5"/>
        <end position="213"/>
    </location>
</feature>
<organism evidence="7 8">
    <name type="scientific">Arthrobacter terrae</name>
    <dbReference type="NCBI Taxonomy" id="2935737"/>
    <lineage>
        <taxon>Bacteria</taxon>
        <taxon>Bacillati</taxon>
        <taxon>Actinomycetota</taxon>
        <taxon>Actinomycetes</taxon>
        <taxon>Micrococcales</taxon>
        <taxon>Micrococcaceae</taxon>
        <taxon>Arthrobacter</taxon>
    </lineage>
</organism>
<evidence type="ECO:0000259" key="6">
    <source>
        <dbReference type="Pfam" id="PF13476"/>
    </source>
</evidence>
<dbReference type="PANTHER" id="PTHR32114">
    <property type="entry name" value="ABC TRANSPORTER ABCH.3"/>
    <property type="match status" value="1"/>
</dbReference>
<name>A0A931CV28_9MICC</name>
<comment type="similarity">
    <text evidence="1">Belongs to the SMC family. SbcC subfamily.</text>
</comment>
<dbReference type="Proteomes" id="UP000655366">
    <property type="component" value="Unassembled WGS sequence"/>
</dbReference>
<evidence type="ECO:0000256" key="1">
    <source>
        <dbReference type="ARBA" id="ARBA00006930"/>
    </source>
</evidence>
<evidence type="ECO:0000313" key="8">
    <source>
        <dbReference type="Proteomes" id="UP000655366"/>
    </source>
</evidence>
<protein>
    <recommendedName>
        <fullName evidence="3">Nuclease SbcCD subunit C</fullName>
    </recommendedName>
</protein>
<feature type="compositionally biased region" description="Gly residues" evidence="5">
    <location>
        <begin position="401"/>
        <end position="412"/>
    </location>
</feature>
<dbReference type="Pfam" id="PF13476">
    <property type="entry name" value="AAA_23"/>
    <property type="match status" value="1"/>
</dbReference>
<dbReference type="RefSeq" id="WP_196398417.1">
    <property type="nucleotide sequence ID" value="NZ_JADNYM010000031.1"/>
</dbReference>
<dbReference type="InterPro" id="IPR027417">
    <property type="entry name" value="P-loop_NTPase"/>
</dbReference>
<evidence type="ECO:0000313" key="7">
    <source>
        <dbReference type="EMBL" id="MBG0741489.1"/>
    </source>
</evidence>
<dbReference type="Pfam" id="PF13558">
    <property type="entry name" value="SbcC_Walker_B"/>
    <property type="match status" value="1"/>
</dbReference>
<evidence type="ECO:0000256" key="3">
    <source>
        <dbReference type="ARBA" id="ARBA00013368"/>
    </source>
</evidence>
<dbReference type="AlphaFoldDB" id="A0A931CV28"/>
<dbReference type="SUPFAM" id="SSF52540">
    <property type="entry name" value="P-loop containing nucleoside triphosphate hydrolases"/>
    <property type="match status" value="1"/>
</dbReference>